<evidence type="ECO:0000256" key="1">
    <source>
        <dbReference type="SAM" id="SignalP"/>
    </source>
</evidence>
<evidence type="ECO:0000313" key="3">
    <source>
        <dbReference type="Proteomes" id="UP000694843"/>
    </source>
</evidence>
<reference evidence="2" key="2">
    <citation type="journal article" date="2018" name="Environ. Sci. Technol.">
        <title>The Toxicogenome of Hyalella azteca: A Model for Sediment Ecotoxicology and Evolutionary Toxicology.</title>
        <authorList>
            <person name="Poynton H.C."/>
            <person name="Hasenbein S."/>
            <person name="Benoit J.B."/>
            <person name="Sepulveda M.S."/>
            <person name="Poelchau M.F."/>
            <person name="Hughes D.S.T."/>
            <person name="Murali S.C."/>
            <person name="Chen S."/>
            <person name="Glastad K.M."/>
            <person name="Goodisman M.A.D."/>
            <person name="Werren J.H."/>
            <person name="Vineis J.H."/>
            <person name="Bowen J.L."/>
            <person name="Friedrich M."/>
            <person name="Jones J."/>
            <person name="Robertson H.M."/>
            <person name="Feyereisen R."/>
            <person name="Mechler-Hickson A."/>
            <person name="Mathers N."/>
            <person name="Lee C.E."/>
            <person name="Colbourne J.K."/>
            <person name="Biales A."/>
            <person name="Johnston J.S."/>
            <person name="Wellborn G.A."/>
            <person name="Rosendale A.J."/>
            <person name="Cridge A.G."/>
            <person name="Munoz-Torres M.C."/>
            <person name="Bain P.A."/>
            <person name="Manny A.R."/>
            <person name="Major K.M."/>
            <person name="Lambert F.N."/>
            <person name="Vulpe C.D."/>
            <person name="Tuck P."/>
            <person name="Blalock B.J."/>
            <person name="Lin Y.Y."/>
            <person name="Smith M.E."/>
            <person name="Ochoa-Acuna H."/>
            <person name="Chen M.M."/>
            <person name="Childers C.P."/>
            <person name="Qu J."/>
            <person name="Dugan S."/>
            <person name="Lee S.L."/>
            <person name="Chao H."/>
            <person name="Dinh H."/>
            <person name="Han Y."/>
            <person name="Doddapaneni H."/>
            <person name="Worley K.C."/>
            <person name="Muzny D.M."/>
            <person name="Gibbs R.A."/>
            <person name="Richards S."/>
        </authorList>
    </citation>
    <scope>NUCLEOTIDE SEQUENCE</scope>
    <source>
        <strain evidence="2">HAZT.00-mixed</strain>
        <tissue evidence="2">Whole organism</tissue>
    </source>
</reference>
<dbReference type="RefSeq" id="XP_018019747.1">
    <property type="nucleotide sequence ID" value="XM_018164258.2"/>
</dbReference>
<evidence type="ECO:0000313" key="4">
    <source>
        <dbReference type="RefSeq" id="XP_018019747.1"/>
    </source>
</evidence>
<dbReference type="AlphaFoldDB" id="A0A6A0HDS1"/>
<dbReference type="EMBL" id="JQDR03000243">
    <property type="protein sequence ID" value="KAA0203978.1"/>
    <property type="molecule type" value="Genomic_DNA"/>
</dbReference>
<keyword evidence="1" id="KW-0732">Signal</keyword>
<evidence type="ECO:0000313" key="2">
    <source>
        <dbReference type="EMBL" id="KAA0203978.1"/>
    </source>
</evidence>
<reference evidence="4" key="4">
    <citation type="submission" date="2025-04" db="UniProtKB">
        <authorList>
            <consortium name="RefSeq"/>
        </authorList>
    </citation>
    <scope>IDENTIFICATION</scope>
    <source>
        <tissue evidence="4">Whole organism</tissue>
    </source>
</reference>
<dbReference type="GeneID" id="108676204"/>
<dbReference type="OrthoDB" id="6355454at2759"/>
<dbReference type="Proteomes" id="UP000711488">
    <property type="component" value="Unassembled WGS sequence"/>
</dbReference>
<organism evidence="2">
    <name type="scientific">Hyalella azteca</name>
    <name type="common">Amphipod</name>
    <dbReference type="NCBI Taxonomy" id="294128"/>
    <lineage>
        <taxon>Eukaryota</taxon>
        <taxon>Metazoa</taxon>
        <taxon>Ecdysozoa</taxon>
        <taxon>Arthropoda</taxon>
        <taxon>Crustacea</taxon>
        <taxon>Multicrustacea</taxon>
        <taxon>Malacostraca</taxon>
        <taxon>Eumalacostraca</taxon>
        <taxon>Peracarida</taxon>
        <taxon>Amphipoda</taxon>
        <taxon>Senticaudata</taxon>
        <taxon>Talitrida</taxon>
        <taxon>Talitroidea</taxon>
        <taxon>Hyalellidae</taxon>
        <taxon>Hyalella</taxon>
    </lineage>
</organism>
<sequence length="162" mass="17080">MKVAILFAMVAAASAGASPFFYSSNFGFPISGQIPVAGVIPTTYSVQSSVVHTPQVFIPSTFYHAAQPVSFSSPIVYSSGVATNQVFEPEFSDVKPTFNAVQTTFVQPQVFDSKVVPQTYSAAGLPSGYVAKNLGVTHEAPLPEGLGYASYHINVRPAPGTE</sequence>
<dbReference type="KEGG" id="hazt:108676204"/>
<protein>
    <submittedName>
        <fullName evidence="4">Uncharacterized protein LOC108676204</fullName>
    </submittedName>
</protein>
<feature type="signal peptide" evidence="1">
    <location>
        <begin position="1"/>
        <end position="15"/>
    </location>
</feature>
<keyword evidence="3" id="KW-1185">Reference proteome</keyword>
<reference evidence="2" key="1">
    <citation type="submission" date="2014-08" db="EMBL/GenBank/DDBJ databases">
        <authorList>
            <person name="Murali S."/>
            <person name="Richards S."/>
            <person name="Bandaranaike D."/>
            <person name="Bellair M."/>
            <person name="Blankenburg K."/>
            <person name="Chao H."/>
            <person name="Dinh H."/>
            <person name="Doddapaneni H."/>
            <person name="Dugan-Rocha S."/>
            <person name="Elkadiri S."/>
            <person name="Gnanaolivu R."/>
            <person name="Hughes D."/>
            <person name="Lee S."/>
            <person name="Li M."/>
            <person name="Ming W."/>
            <person name="Munidasa M."/>
            <person name="Muniz J."/>
            <person name="Nguyen L."/>
            <person name="Osuji N."/>
            <person name="Pu L.-L."/>
            <person name="Puazo M."/>
            <person name="Skinner E."/>
            <person name="Qu C."/>
            <person name="Quiroz J."/>
            <person name="Raj R."/>
            <person name="Weissenberger G."/>
            <person name="Xin Y."/>
            <person name="Zou X."/>
            <person name="Han Y."/>
            <person name="Worley K."/>
            <person name="Muzny D."/>
            <person name="Gibbs R."/>
        </authorList>
    </citation>
    <scope>NUCLEOTIDE SEQUENCE</scope>
    <source>
        <strain evidence="2">HAZT.00-mixed</strain>
        <tissue evidence="2">Whole organism</tissue>
    </source>
</reference>
<feature type="chain" id="PRO_5044628629" evidence="1">
    <location>
        <begin position="16"/>
        <end position="162"/>
    </location>
</feature>
<gene>
    <name evidence="4" type="primary">LOC108676204</name>
    <name evidence="2" type="ORF">HAZT_HAZT004563</name>
</gene>
<proteinExistence type="predicted"/>
<dbReference type="Proteomes" id="UP000694843">
    <property type="component" value="Unplaced"/>
</dbReference>
<accession>A0A6A0HDS1</accession>
<reference evidence="2" key="3">
    <citation type="submission" date="2019-06" db="EMBL/GenBank/DDBJ databases">
        <authorList>
            <person name="Poynton C."/>
            <person name="Hasenbein S."/>
            <person name="Benoit J.B."/>
            <person name="Sepulveda M.S."/>
            <person name="Poelchau M.F."/>
            <person name="Murali S.C."/>
            <person name="Chen S."/>
            <person name="Glastad K.M."/>
            <person name="Werren J.H."/>
            <person name="Vineis J.H."/>
            <person name="Bowen J.L."/>
            <person name="Friedrich M."/>
            <person name="Jones J."/>
            <person name="Robertson H.M."/>
            <person name="Feyereisen R."/>
            <person name="Mechler-Hickson A."/>
            <person name="Mathers N."/>
            <person name="Lee C.E."/>
            <person name="Colbourne J.K."/>
            <person name="Biales A."/>
            <person name="Johnston J.S."/>
            <person name="Wellborn G.A."/>
            <person name="Rosendale A.J."/>
            <person name="Cridge A.G."/>
            <person name="Munoz-Torres M.C."/>
            <person name="Bain P.A."/>
            <person name="Manny A.R."/>
            <person name="Major K.M."/>
            <person name="Lambert F.N."/>
            <person name="Vulpe C.D."/>
            <person name="Tuck P."/>
            <person name="Blalock B.J."/>
            <person name="Lin Y.-Y."/>
            <person name="Smith M.E."/>
            <person name="Ochoa-Acuna H."/>
            <person name="Chen M.-J.M."/>
            <person name="Childers C.P."/>
            <person name="Qu J."/>
            <person name="Dugan S."/>
            <person name="Lee S.L."/>
            <person name="Chao H."/>
            <person name="Dinh H."/>
            <person name="Han Y."/>
            <person name="Doddapaneni H."/>
            <person name="Worley K.C."/>
            <person name="Muzny D.M."/>
            <person name="Gibbs R.A."/>
            <person name="Richards S."/>
        </authorList>
    </citation>
    <scope>NUCLEOTIDE SEQUENCE</scope>
    <source>
        <strain evidence="2">HAZT.00-mixed</strain>
        <tissue evidence="2">Whole organism</tissue>
    </source>
</reference>
<name>A0A6A0HDS1_HYAAZ</name>